<dbReference type="Gene3D" id="1.10.1200.10">
    <property type="entry name" value="ACP-like"/>
    <property type="match status" value="1"/>
</dbReference>
<evidence type="ECO:0000259" key="6">
    <source>
        <dbReference type="PROSITE" id="PS50075"/>
    </source>
</evidence>
<organism evidence="7 8">
    <name type="scientific">Streptomyces vinaceusdrappus</name>
    <dbReference type="NCBI Taxonomy" id="67376"/>
    <lineage>
        <taxon>Bacteria</taxon>
        <taxon>Bacillati</taxon>
        <taxon>Actinomycetota</taxon>
        <taxon>Actinomycetes</taxon>
        <taxon>Kitasatosporales</taxon>
        <taxon>Streptomycetaceae</taxon>
        <taxon>Streptomyces</taxon>
        <taxon>Streptomyces rochei group</taxon>
    </lineage>
</organism>
<protein>
    <submittedName>
        <fullName evidence="7">Non-ribosomal peptide synthetase</fullName>
    </submittedName>
</protein>
<dbReference type="Proteomes" id="UP001064390">
    <property type="component" value="Chromosome"/>
</dbReference>
<dbReference type="Pfam" id="PF00501">
    <property type="entry name" value="AMP-binding"/>
    <property type="match status" value="1"/>
</dbReference>
<dbReference type="Pfam" id="PF00550">
    <property type="entry name" value="PP-binding"/>
    <property type="match status" value="1"/>
</dbReference>
<dbReference type="PROSITE" id="PS50075">
    <property type="entry name" value="CARRIER"/>
    <property type="match status" value="1"/>
</dbReference>
<dbReference type="SUPFAM" id="SSF47336">
    <property type="entry name" value="ACP-like"/>
    <property type="match status" value="1"/>
</dbReference>
<dbReference type="Gene3D" id="3.30.300.30">
    <property type="match status" value="1"/>
</dbReference>
<comment type="pathway">
    <text evidence="1">Siderophore biosynthesis.</text>
</comment>
<dbReference type="SMART" id="SM00823">
    <property type="entry name" value="PKS_PP"/>
    <property type="match status" value="1"/>
</dbReference>
<evidence type="ECO:0000256" key="4">
    <source>
        <dbReference type="ARBA" id="ARBA00022598"/>
    </source>
</evidence>
<dbReference type="Pfam" id="PF13193">
    <property type="entry name" value="AMP-binding_C"/>
    <property type="match status" value="1"/>
</dbReference>
<accession>A0ABY6C3K7</accession>
<dbReference type="PROSITE" id="PS00455">
    <property type="entry name" value="AMP_BINDING"/>
    <property type="match status" value="1"/>
</dbReference>
<dbReference type="InterPro" id="IPR042099">
    <property type="entry name" value="ANL_N_sf"/>
</dbReference>
<evidence type="ECO:0000256" key="3">
    <source>
        <dbReference type="ARBA" id="ARBA00022553"/>
    </source>
</evidence>
<keyword evidence="2" id="KW-0596">Phosphopantetheine</keyword>
<dbReference type="InterPro" id="IPR020845">
    <property type="entry name" value="AMP-binding_CS"/>
</dbReference>
<evidence type="ECO:0000256" key="5">
    <source>
        <dbReference type="SAM" id="MobiDB-lite"/>
    </source>
</evidence>
<feature type="non-terminal residue" evidence="7">
    <location>
        <position position="1"/>
    </location>
</feature>
<keyword evidence="8" id="KW-1185">Reference proteome</keyword>
<gene>
    <name evidence="7" type="ORF">N6Q81_33270</name>
</gene>
<dbReference type="Gene3D" id="3.40.50.12780">
    <property type="entry name" value="N-terminal domain of ligase-like"/>
    <property type="match status" value="2"/>
</dbReference>
<feature type="region of interest" description="Disordered" evidence="5">
    <location>
        <begin position="198"/>
        <end position="248"/>
    </location>
</feature>
<dbReference type="InterPro" id="IPR036736">
    <property type="entry name" value="ACP-like_sf"/>
</dbReference>
<dbReference type="InterPro" id="IPR009081">
    <property type="entry name" value="PP-bd_ACP"/>
</dbReference>
<feature type="compositionally biased region" description="Gly residues" evidence="5">
    <location>
        <begin position="230"/>
        <end position="248"/>
    </location>
</feature>
<evidence type="ECO:0000256" key="2">
    <source>
        <dbReference type="ARBA" id="ARBA00022450"/>
    </source>
</evidence>
<evidence type="ECO:0000313" key="7">
    <source>
        <dbReference type="EMBL" id="UXI82583.1"/>
    </source>
</evidence>
<dbReference type="InterPro" id="IPR025110">
    <property type="entry name" value="AMP-bd_C"/>
</dbReference>
<evidence type="ECO:0000256" key="1">
    <source>
        <dbReference type="ARBA" id="ARBA00004924"/>
    </source>
</evidence>
<keyword evidence="4" id="KW-0436">Ligase</keyword>
<dbReference type="PANTHER" id="PTHR45527:SF10">
    <property type="entry name" value="PYOCHELIN SYNTHASE PCHF"/>
    <property type="match status" value="1"/>
</dbReference>
<dbReference type="RefSeq" id="WP_261700294.1">
    <property type="nucleotide sequence ID" value="NZ_CP104697.1"/>
</dbReference>
<feature type="compositionally biased region" description="Gly residues" evidence="5">
    <location>
        <begin position="205"/>
        <end position="220"/>
    </location>
</feature>
<name>A0ABY6C3K7_9ACTN</name>
<feature type="domain" description="Carrier" evidence="6">
    <location>
        <begin position="506"/>
        <end position="581"/>
    </location>
</feature>
<dbReference type="InterPro" id="IPR020806">
    <property type="entry name" value="PKS_PP-bd"/>
</dbReference>
<evidence type="ECO:0000313" key="8">
    <source>
        <dbReference type="Proteomes" id="UP001064390"/>
    </source>
</evidence>
<sequence>GVRPGDLVAVTLPKGPEQIAAVLGVHAAGAAYVPLSLEQPAARRERVHATAGFDVVLGDWPTPQDAGTRALSFAGTQRVAPLPAPRETSPGALAYVIFTSGSTGEPKGVEITHAAAWNTIADVNARHGVTEDDRVLALSALDFDLSVYDVFGLLAAGGSLLLPTEDQRREPARWPSLVERYGVTVWNTVPALLDLLLDADEGDGPEGTGPEGGGPEGGGPEDGRPEDGRPAGGGPAGGGPAGGGPAGGRIAGLRTALVSGDWIGLDLPARLRARTARPCVFVAMGGATEAAIWSNTLTVTEPDPRWASIPYGRPLTGQHYRVMDRDGRDCPDWAPGELWIGGAGLARGYLADPVRTAEKFVERNGRRWYRTGDLGRFRGDGLLEFLGRLDSQLKIAGHRVEAGEVEAALESHPAVARAAAVAVGERTARRLVAFAVPHGPTADGGPVDDPALTDGLFALLAERVPVYAVPSRLLLLPALPLTANGKVDRAALAGLAGPETAAAAEPPRGETETALAALWREHLPHGEPDRHANFFTAGGDSLTALRLLTAIERRFGATVPARRFFAAPTIAALAADVTRTLAAHGTAYETGEL</sequence>
<dbReference type="InterPro" id="IPR045851">
    <property type="entry name" value="AMP-bd_C_sf"/>
</dbReference>
<dbReference type="InterPro" id="IPR000873">
    <property type="entry name" value="AMP-dep_synth/lig_dom"/>
</dbReference>
<reference evidence="7" key="1">
    <citation type="submission" date="2022-09" db="EMBL/GenBank/DDBJ databases">
        <title>Streptomyces vinaceusdrappus strain AC-40.</title>
        <authorList>
            <person name="Sedeek A.M."/>
            <person name="Salah I."/>
            <person name="Kamel H.L."/>
            <person name="Soltan M.A."/>
            <person name="Elsayed T.R."/>
        </authorList>
    </citation>
    <scope>NUCLEOTIDE SEQUENCE</scope>
    <source>
        <strain evidence="7">AC-40</strain>
    </source>
</reference>
<dbReference type="PROSITE" id="PS00012">
    <property type="entry name" value="PHOSPHOPANTETHEINE"/>
    <property type="match status" value="1"/>
</dbReference>
<dbReference type="InterPro" id="IPR006162">
    <property type="entry name" value="Ppantetheine_attach_site"/>
</dbReference>
<dbReference type="EMBL" id="CP104697">
    <property type="protein sequence ID" value="UXI82583.1"/>
    <property type="molecule type" value="Genomic_DNA"/>
</dbReference>
<keyword evidence="3" id="KW-0597">Phosphoprotein</keyword>
<proteinExistence type="predicted"/>
<dbReference type="PANTHER" id="PTHR45527">
    <property type="entry name" value="NONRIBOSOMAL PEPTIDE SYNTHETASE"/>
    <property type="match status" value="1"/>
</dbReference>
<dbReference type="SUPFAM" id="SSF56801">
    <property type="entry name" value="Acetyl-CoA synthetase-like"/>
    <property type="match status" value="1"/>
</dbReference>